<dbReference type="AlphaFoldDB" id="A0A816PGH6"/>
<dbReference type="Pfam" id="PF01546">
    <property type="entry name" value="Peptidase_M20"/>
    <property type="match status" value="1"/>
</dbReference>
<dbReference type="EMBL" id="CAJNRF010003130">
    <property type="protein sequence ID" value="CAF2047575.1"/>
    <property type="molecule type" value="Genomic_DNA"/>
</dbReference>
<dbReference type="SUPFAM" id="SSF55031">
    <property type="entry name" value="Bacterial exopeptidase dimerisation domain"/>
    <property type="match status" value="1"/>
</dbReference>
<protein>
    <submittedName>
        <fullName evidence="1">Uncharacterized protein</fullName>
    </submittedName>
</protein>
<reference evidence="1" key="1">
    <citation type="submission" date="2021-02" db="EMBL/GenBank/DDBJ databases">
        <authorList>
            <person name="Nowell W R."/>
        </authorList>
    </citation>
    <scope>NUCLEOTIDE SEQUENCE</scope>
</reference>
<organism evidence="1 2">
    <name type="scientific">Rotaria magnacalcarata</name>
    <dbReference type="NCBI Taxonomy" id="392030"/>
    <lineage>
        <taxon>Eukaryota</taxon>
        <taxon>Metazoa</taxon>
        <taxon>Spiralia</taxon>
        <taxon>Gnathifera</taxon>
        <taxon>Rotifera</taxon>
        <taxon>Eurotatoria</taxon>
        <taxon>Bdelloidea</taxon>
        <taxon>Philodinida</taxon>
        <taxon>Philodinidae</taxon>
        <taxon>Rotaria</taxon>
    </lineage>
</organism>
<dbReference type="Proteomes" id="UP000663856">
    <property type="component" value="Unassembled WGS sequence"/>
</dbReference>
<proteinExistence type="predicted"/>
<name>A0A816PGH6_9BILA</name>
<dbReference type="SUPFAM" id="SSF53187">
    <property type="entry name" value="Zn-dependent exopeptidases"/>
    <property type="match status" value="1"/>
</dbReference>
<dbReference type="PANTHER" id="PTHR11014">
    <property type="entry name" value="PEPTIDASE M20 FAMILY MEMBER"/>
    <property type="match status" value="1"/>
</dbReference>
<comment type="caution">
    <text evidence="1">The sequence shown here is derived from an EMBL/GenBank/DDBJ whole genome shotgun (WGS) entry which is preliminary data.</text>
</comment>
<accession>A0A816PGH6</accession>
<dbReference type="Gene3D" id="3.30.70.360">
    <property type="match status" value="1"/>
</dbReference>
<dbReference type="Gene3D" id="3.40.630.10">
    <property type="entry name" value="Zn peptidases"/>
    <property type="match status" value="1"/>
</dbReference>
<dbReference type="InterPro" id="IPR017439">
    <property type="entry name" value="Amidohydrolase"/>
</dbReference>
<gene>
    <name evidence="1" type="ORF">WKI299_LOCUS9551</name>
</gene>
<dbReference type="GO" id="GO:0016787">
    <property type="term" value="F:hydrolase activity"/>
    <property type="evidence" value="ECO:0007669"/>
    <property type="project" value="InterPro"/>
</dbReference>
<dbReference type="InterPro" id="IPR036264">
    <property type="entry name" value="Bact_exopeptidase_dim_dom"/>
</dbReference>
<dbReference type="InterPro" id="IPR002933">
    <property type="entry name" value="Peptidase_M20"/>
</dbReference>
<sequence length="419" mass="47281">MYNFGVFKQTTFIYSIFLLLTYQIPYVWTTQCHYCNAKTFNHLITIDDLPVATEDDCNVIRTTYGCSIHIDWLADGTTEVYYDVKPSLPYGSILTIMEHQVDFDTGNYSTRRSIYYSCKSTTTACNTIADLRRAINAIEFPTDEQLKKFNALIAPKQDFGGSACFQFSNATSCSTTNWTNCRQCMTTGHYSEQLNVCSTCRPERHTRNFFSFDTTFLLKDKSQSQRIKIVCQGRNNSLQTIVSRNISPNNATVISVGAIQGGSFNSVNVMPSEIRIGCITRSFTKLVRHIIERRIKELAHGLAQILGCTVQIEYNRLGTTLVNHDEEMTRAVKAAESLVDKEHVNANATPFTSGEDFAYFLKKKPGDCMYMGNGIDAGALHSSIYIFNDESMPFGVGYWISLVQQELKPSVLSNNYCRI</sequence>
<dbReference type="PANTHER" id="PTHR11014:SF63">
    <property type="entry name" value="METALLOPEPTIDASE, PUTATIVE (AFU_ORTHOLOGUE AFUA_6G09600)-RELATED"/>
    <property type="match status" value="1"/>
</dbReference>
<evidence type="ECO:0000313" key="2">
    <source>
        <dbReference type="Proteomes" id="UP000663856"/>
    </source>
</evidence>
<evidence type="ECO:0000313" key="1">
    <source>
        <dbReference type="EMBL" id="CAF2047575.1"/>
    </source>
</evidence>